<dbReference type="RefSeq" id="WP_141443773.1">
    <property type="nucleotide sequence ID" value="NZ_CP038231.1"/>
</dbReference>
<feature type="compositionally biased region" description="Low complexity" evidence="1">
    <location>
        <begin position="259"/>
        <end position="276"/>
    </location>
</feature>
<dbReference type="Pfam" id="PF14366">
    <property type="entry name" value="DUF4410"/>
    <property type="match status" value="1"/>
</dbReference>
<evidence type="ECO:0000313" key="2">
    <source>
        <dbReference type="EMBL" id="QDH14069.1"/>
    </source>
</evidence>
<gene>
    <name evidence="2" type="ORF">E3E12_07640</name>
</gene>
<reference evidence="2 3" key="1">
    <citation type="submission" date="2019-03" db="EMBL/GenBank/DDBJ databases">
        <title>The complete genome sequence of Swingsia_sp. F3b2 LMG30590(T).</title>
        <authorList>
            <person name="Chua K.-O."/>
            <person name="Chan K.-G."/>
            <person name="See-Too W.-S."/>
        </authorList>
    </citation>
    <scope>NUCLEOTIDE SEQUENCE [LARGE SCALE GENOMIC DNA]</scope>
    <source>
        <strain evidence="2 3">F3b2</strain>
    </source>
</reference>
<organism evidence="2 3">
    <name type="scientific">Formicincola oecophyllae</name>
    <dbReference type="NCBI Taxonomy" id="2558361"/>
    <lineage>
        <taxon>Bacteria</taxon>
        <taxon>Pseudomonadati</taxon>
        <taxon>Pseudomonadota</taxon>
        <taxon>Alphaproteobacteria</taxon>
        <taxon>Acetobacterales</taxon>
        <taxon>Acetobacteraceae</taxon>
        <taxon>Formicincola</taxon>
    </lineage>
</organism>
<keyword evidence="3" id="KW-1185">Reference proteome</keyword>
<evidence type="ECO:0000313" key="3">
    <source>
        <dbReference type="Proteomes" id="UP000318709"/>
    </source>
</evidence>
<sequence>MMKVAIKGERRPAGLDGRRAYAPAPRSAPLKAARLVALGLSLAMVAGCGGADVGKNGQTAITDPNPPAPIGVAISLSPTVVLPTPARADECCKKQLKQSRKYLDAVEALQQLQNVVQQDVVEDLISADANAWPAQSVPGVRFPVPLRLTITITSFNPGSEWQRSWLGWGAGAGELTAHVTLTDSRMFIPDQPLLAFDVKAGTGVMPGVIGFPVGAEVIQAGMQTFPDPNQPEMAQNAAVAIAKRVEAWFKANGWQNTQSKAPSKAATKTTADDPTTCAWPQTNPNVAPSLPWPSVDYRPNF</sequence>
<evidence type="ECO:0000256" key="1">
    <source>
        <dbReference type="SAM" id="MobiDB-lite"/>
    </source>
</evidence>
<feature type="region of interest" description="Disordered" evidence="1">
    <location>
        <begin position="256"/>
        <end position="285"/>
    </location>
</feature>
<dbReference type="KEGG" id="swf:E3E12_07640"/>
<proteinExistence type="predicted"/>
<name>A0A4Y6U9D2_9PROT</name>
<protein>
    <submittedName>
        <fullName evidence="2">DUF4410 domain-containing protein</fullName>
    </submittedName>
</protein>
<dbReference type="Proteomes" id="UP000318709">
    <property type="component" value="Chromosome"/>
</dbReference>
<accession>A0A4Y6U9D2</accession>
<dbReference type="InterPro" id="IPR025522">
    <property type="entry name" value="DUF4410"/>
</dbReference>
<dbReference type="EMBL" id="CP038231">
    <property type="protein sequence ID" value="QDH14069.1"/>
    <property type="molecule type" value="Genomic_DNA"/>
</dbReference>
<dbReference type="AlphaFoldDB" id="A0A4Y6U9D2"/>